<dbReference type="Pfam" id="PF00069">
    <property type="entry name" value="Pkinase"/>
    <property type="match status" value="1"/>
</dbReference>
<dbReference type="GO" id="GO:0004674">
    <property type="term" value="F:protein serine/threonine kinase activity"/>
    <property type="evidence" value="ECO:0007669"/>
    <property type="project" value="UniProtKB-KW"/>
</dbReference>
<dbReference type="PROSITE" id="PS00107">
    <property type="entry name" value="PROTEIN_KINASE_ATP"/>
    <property type="match status" value="1"/>
</dbReference>
<dbReference type="GO" id="GO:0005524">
    <property type="term" value="F:ATP binding"/>
    <property type="evidence" value="ECO:0007669"/>
    <property type="project" value="UniProtKB-UniRule"/>
</dbReference>
<evidence type="ECO:0000256" key="6">
    <source>
        <dbReference type="ARBA" id="ARBA00022840"/>
    </source>
</evidence>
<feature type="region of interest" description="Disordered" evidence="8">
    <location>
        <begin position="277"/>
        <end position="402"/>
    </location>
</feature>
<evidence type="ECO:0000256" key="2">
    <source>
        <dbReference type="ARBA" id="ARBA00022527"/>
    </source>
</evidence>
<evidence type="ECO:0000256" key="4">
    <source>
        <dbReference type="ARBA" id="ARBA00022741"/>
    </source>
</evidence>
<evidence type="ECO:0000256" key="8">
    <source>
        <dbReference type="SAM" id="MobiDB-lite"/>
    </source>
</evidence>
<feature type="domain" description="Protein kinase" evidence="10">
    <location>
        <begin position="16"/>
        <end position="277"/>
    </location>
</feature>
<evidence type="ECO:0000313" key="12">
    <source>
        <dbReference type="Proteomes" id="UP000294543"/>
    </source>
</evidence>
<evidence type="ECO:0000256" key="7">
    <source>
        <dbReference type="PROSITE-ProRule" id="PRU10141"/>
    </source>
</evidence>
<keyword evidence="9" id="KW-1133">Transmembrane helix</keyword>
<dbReference type="PROSITE" id="PS50011">
    <property type="entry name" value="PROTEIN_KINASE_DOM"/>
    <property type="match status" value="1"/>
</dbReference>
<evidence type="ECO:0000256" key="5">
    <source>
        <dbReference type="ARBA" id="ARBA00022777"/>
    </source>
</evidence>
<dbReference type="PROSITE" id="PS00108">
    <property type="entry name" value="PROTEIN_KINASE_ST"/>
    <property type="match status" value="1"/>
</dbReference>
<keyword evidence="2 11" id="KW-0723">Serine/threonine-protein kinase</keyword>
<dbReference type="SMART" id="SM00220">
    <property type="entry name" value="S_TKc"/>
    <property type="match status" value="1"/>
</dbReference>
<dbReference type="InterPro" id="IPR000719">
    <property type="entry name" value="Prot_kinase_dom"/>
</dbReference>
<dbReference type="PANTHER" id="PTHR43289:SF6">
    <property type="entry name" value="SERINE_THREONINE-PROTEIN KINASE NEKL-3"/>
    <property type="match status" value="1"/>
</dbReference>
<dbReference type="EMBL" id="SMKP01000026">
    <property type="protein sequence ID" value="TDD22384.1"/>
    <property type="molecule type" value="Genomic_DNA"/>
</dbReference>
<organism evidence="11 12">
    <name type="scientific">Nonomuraea diastatica</name>
    <dbReference type="NCBI Taxonomy" id="1848329"/>
    <lineage>
        <taxon>Bacteria</taxon>
        <taxon>Bacillati</taxon>
        <taxon>Actinomycetota</taxon>
        <taxon>Actinomycetes</taxon>
        <taxon>Streptosporangiales</taxon>
        <taxon>Streptosporangiaceae</taxon>
        <taxon>Nonomuraea</taxon>
    </lineage>
</organism>
<sequence>MHVNERSLIGQEVAGYYIEDIVGKGGMAVVYLALDPRLSRRVALKILNPVLSVDDRFRQRFILESRTVASIEHPNIIPIYEANADADGVLYIAMRYVDGLDLRRLIYDRGPLPLGPANQIFAQVAAALDAAHAHDLIHRDVKPANILLAGDHVYLTDFGITKHRSSISGLTQTDQFIGTPRYMSPEQINKEHIDGRSDQYALGCVVYEALSARLPFQRENDIALLWAHLAEQPTPLSQLRPELPPQVDAVMMRALAKAPEQRYATCAEFVTALREAMSGHQGEPSQGGLSGPQLVPRPTPGSGPHPVLRPGRHAAQPSPHPGPQSGSHADPHSGPHAEPYSGSHADPRPGPPVDPHAGSHAEPHSGSHSGSPAGSRSGPAFAQSPGGVQGVPTQPSTPRRPGRVPIVAATLVAAAAALAMVAMIVVNHQRDTWSRYKTSSAAPLTFEYPGDWTVRTHQDLFAVASPHATEFEKLFVAGPGADWSTVSEIVADEPDSASGLYVQVSDTLDAGGTSEQMKAKMDALLPGQVDVGRPVPDQAGNSPATRFDGALRDPVTGTRLGFVSYVIDREPKTMLVMYFCAKATCDDATQARIRQSVHVS</sequence>
<reference evidence="11 12" key="1">
    <citation type="submission" date="2019-03" db="EMBL/GenBank/DDBJ databases">
        <title>Draft genome sequences of novel Actinobacteria.</title>
        <authorList>
            <person name="Sahin N."/>
            <person name="Ay H."/>
            <person name="Saygin H."/>
        </authorList>
    </citation>
    <scope>NUCLEOTIDE SEQUENCE [LARGE SCALE GENOMIC DNA]</scope>
    <source>
        <strain evidence="11 12">KC712</strain>
    </source>
</reference>
<evidence type="ECO:0000259" key="10">
    <source>
        <dbReference type="PROSITE" id="PS50011"/>
    </source>
</evidence>
<evidence type="ECO:0000256" key="1">
    <source>
        <dbReference type="ARBA" id="ARBA00012513"/>
    </source>
</evidence>
<keyword evidence="3" id="KW-0808">Transferase</keyword>
<name>A0A4R4WX68_9ACTN</name>
<keyword evidence="12" id="KW-1185">Reference proteome</keyword>
<proteinExistence type="predicted"/>
<accession>A0A4R4WX68</accession>
<dbReference type="Gene3D" id="1.10.510.10">
    <property type="entry name" value="Transferase(Phosphotransferase) domain 1"/>
    <property type="match status" value="1"/>
</dbReference>
<protein>
    <recommendedName>
        <fullName evidence="1">non-specific serine/threonine protein kinase</fullName>
        <ecNumber evidence="1">2.7.11.1</ecNumber>
    </recommendedName>
</protein>
<dbReference type="FunFam" id="1.10.510.10:FF:000021">
    <property type="entry name" value="Serine/threonine protein kinase"/>
    <property type="match status" value="1"/>
</dbReference>
<evidence type="ECO:0000256" key="3">
    <source>
        <dbReference type="ARBA" id="ARBA00022679"/>
    </source>
</evidence>
<evidence type="ECO:0000313" key="11">
    <source>
        <dbReference type="EMBL" id="TDD22384.1"/>
    </source>
</evidence>
<keyword evidence="5 11" id="KW-0418">Kinase</keyword>
<dbReference type="EC" id="2.7.11.1" evidence="1"/>
<evidence type="ECO:0000256" key="9">
    <source>
        <dbReference type="SAM" id="Phobius"/>
    </source>
</evidence>
<keyword evidence="9" id="KW-0472">Membrane</keyword>
<dbReference type="Gene3D" id="3.30.200.20">
    <property type="entry name" value="Phosphorylase Kinase, domain 1"/>
    <property type="match status" value="1"/>
</dbReference>
<dbReference type="CDD" id="cd14014">
    <property type="entry name" value="STKc_PknB_like"/>
    <property type="match status" value="1"/>
</dbReference>
<keyword evidence="4 7" id="KW-0547">Nucleotide-binding</keyword>
<dbReference type="PANTHER" id="PTHR43289">
    <property type="entry name" value="MITOGEN-ACTIVATED PROTEIN KINASE KINASE KINASE 20-RELATED"/>
    <property type="match status" value="1"/>
</dbReference>
<dbReference type="Proteomes" id="UP000294543">
    <property type="component" value="Unassembled WGS sequence"/>
</dbReference>
<feature type="transmembrane region" description="Helical" evidence="9">
    <location>
        <begin position="404"/>
        <end position="426"/>
    </location>
</feature>
<dbReference type="InterPro" id="IPR011009">
    <property type="entry name" value="Kinase-like_dom_sf"/>
</dbReference>
<dbReference type="AlphaFoldDB" id="A0A4R4WX68"/>
<keyword evidence="6 7" id="KW-0067">ATP-binding</keyword>
<feature type="compositionally biased region" description="Low complexity" evidence="8">
    <location>
        <begin position="313"/>
        <end position="328"/>
    </location>
</feature>
<dbReference type="InterPro" id="IPR017441">
    <property type="entry name" value="Protein_kinase_ATP_BS"/>
</dbReference>
<keyword evidence="9" id="KW-0812">Transmembrane</keyword>
<comment type="caution">
    <text evidence="11">The sequence shown here is derived from an EMBL/GenBank/DDBJ whole genome shotgun (WGS) entry which is preliminary data.</text>
</comment>
<feature type="binding site" evidence="7">
    <location>
        <position position="45"/>
    </location>
    <ligand>
        <name>ATP</name>
        <dbReference type="ChEBI" id="CHEBI:30616"/>
    </ligand>
</feature>
<feature type="compositionally biased region" description="Low complexity" evidence="8">
    <location>
        <begin position="366"/>
        <end position="380"/>
    </location>
</feature>
<dbReference type="InterPro" id="IPR008271">
    <property type="entry name" value="Ser/Thr_kinase_AS"/>
</dbReference>
<dbReference type="RefSeq" id="WP_132507866.1">
    <property type="nucleotide sequence ID" value="NZ_SMKP01000026.1"/>
</dbReference>
<dbReference type="OrthoDB" id="9762169at2"/>
<gene>
    <name evidence="11" type="ORF">E1294_12120</name>
</gene>
<dbReference type="SUPFAM" id="SSF56112">
    <property type="entry name" value="Protein kinase-like (PK-like)"/>
    <property type="match status" value="1"/>
</dbReference>